<accession>A0A9P4LTC6</accession>
<reference evidence="1" key="1">
    <citation type="journal article" date="2020" name="Stud. Mycol.">
        <title>101 Dothideomycetes genomes: a test case for predicting lifestyles and emergence of pathogens.</title>
        <authorList>
            <person name="Haridas S."/>
            <person name="Albert R."/>
            <person name="Binder M."/>
            <person name="Bloem J."/>
            <person name="Labutti K."/>
            <person name="Salamov A."/>
            <person name="Andreopoulos B."/>
            <person name="Baker S."/>
            <person name="Barry K."/>
            <person name="Bills G."/>
            <person name="Bluhm B."/>
            <person name="Cannon C."/>
            <person name="Castanera R."/>
            <person name="Culley D."/>
            <person name="Daum C."/>
            <person name="Ezra D."/>
            <person name="Gonzalez J."/>
            <person name="Henrissat B."/>
            <person name="Kuo A."/>
            <person name="Liang C."/>
            <person name="Lipzen A."/>
            <person name="Lutzoni F."/>
            <person name="Magnuson J."/>
            <person name="Mondo S."/>
            <person name="Nolan M."/>
            <person name="Ohm R."/>
            <person name="Pangilinan J."/>
            <person name="Park H.-J."/>
            <person name="Ramirez L."/>
            <person name="Alfaro M."/>
            <person name="Sun H."/>
            <person name="Tritt A."/>
            <person name="Yoshinaga Y."/>
            <person name="Zwiers L.-H."/>
            <person name="Turgeon B."/>
            <person name="Goodwin S."/>
            <person name="Spatafora J."/>
            <person name="Crous P."/>
            <person name="Grigoriev I."/>
        </authorList>
    </citation>
    <scope>NUCLEOTIDE SEQUENCE</scope>
    <source>
        <strain evidence="1">CBS 110217</strain>
    </source>
</reference>
<organism evidence="1 2">
    <name type="scientific">Setomelanomma holmii</name>
    <dbReference type="NCBI Taxonomy" id="210430"/>
    <lineage>
        <taxon>Eukaryota</taxon>
        <taxon>Fungi</taxon>
        <taxon>Dikarya</taxon>
        <taxon>Ascomycota</taxon>
        <taxon>Pezizomycotina</taxon>
        <taxon>Dothideomycetes</taxon>
        <taxon>Pleosporomycetidae</taxon>
        <taxon>Pleosporales</taxon>
        <taxon>Pleosporineae</taxon>
        <taxon>Phaeosphaeriaceae</taxon>
        <taxon>Setomelanomma</taxon>
    </lineage>
</organism>
<proteinExistence type="predicted"/>
<dbReference type="Proteomes" id="UP000799777">
    <property type="component" value="Unassembled WGS sequence"/>
</dbReference>
<dbReference type="PANTHER" id="PTHR33112:SF16">
    <property type="entry name" value="HETEROKARYON INCOMPATIBILITY DOMAIN-CONTAINING PROTEIN"/>
    <property type="match status" value="1"/>
</dbReference>
<keyword evidence="2" id="KW-1185">Reference proteome</keyword>
<evidence type="ECO:0000313" key="1">
    <source>
        <dbReference type="EMBL" id="KAF2036540.1"/>
    </source>
</evidence>
<evidence type="ECO:0000313" key="2">
    <source>
        <dbReference type="Proteomes" id="UP000799777"/>
    </source>
</evidence>
<dbReference type="PANTHER" id="PTHR33112">
    <property type="entry name" value="DOMAIN PROTEIN, PUTATIVE-RELATED"/>
    <property type="match status" value="1"/>
</dbReference>
<sequence>MHACESFPDGIHPKAVNASVGGYPPVKSFVPGQALERYGNIASHRLPALAGIAEAVSTMLNTDYIAGMWGNEFPHTLLWKAFRTDKSVQPPEYVALTWSWASMWAPIYYPPNVTGVNRYLLKPCVDILEINITPAVPGNPFGQILDGFILVQGRLGIIDWDAEEPATPPRLVKSKLLGAYVSPQASVIDLSDQASVMERSLNSWNLDRPDQPREGPTYLLPVVLTTAVSPLDGNIHRLLLSRSACGRFRRIGTAELKDDNAAKTVTSLPSCEITII</sequence>
<dbReference type="OrthoDB" id="3486565at2759"/>
<name>A0A9P4LTC6_9PLEO</name>
<dbReference type="AlphaFoldDB" id="A0A9P4LTC6"/>
<dbReference type="EMBL" id="ML978154">
    <property type="protein sequence ID" value="KAF2036540.1"/>
    <property type="molecule type" value="Genomic_DNA"/>
</dbReference>
<protein>
    <submittedName>
        <fullName evidence="1">Uncharacterized protein</fullName>
    </submittedName>
</protein>
<gene>
    <name evidence="1" type="ORF">EK21DRAFT_105858</name>
</gene>
<comment type="caution">
    <text evidence="1">The sequence shown here is derived from an EMBL/GenBank/DDBJ whole genome shotgun (WGS) entry which is preliminary data.</text>
</comment>